<gene>
    <name evidence="1" type="ORF">BGO89_09355</name>
</gene>
<comment type="caution">
    <text evidence="1">The sequence shown here is derived from an EMBL/GenBank/DDBJ whole genome shotgun (WGS) entry which is preliminary data.</text>
</comment>
<name>A0A1M3KWJ1_9BACT</name>
<dbReference type="Proteomes" id="UP000184233">
    <property type="component" value="Unassembled WGS sequence"/>
</dbReference>
<accession>A0A1M3KWJ1</accession>
<organism evidence="1 2">
    <name type="scientific">Candidatus Kapaibacterium thiocyanatum</name>
    <dbReference type="NCBI Taxonomy" id="1895771"/>
    <lineage>
        <taxon>Bacteria</taxon>
        <taxon>Pseudomonadati</taxon>
        <taxon>Candidatus Kapaibacteriota</taxon>
        <taxon>Candidatus Kapaibacteriia</taxon>
        <taxon>Candidatus Kapaibacteriales</taxon>
        <taxon>Candidatus Kapaibacteriaceae</taxon>
        <taxon>Candidatus Kapaibacterium</taxon>
    </lineage>
</organism>
<sequence>MRSVLTLCVATLISVANLCAWVYPEHRDISAMAIRKLHGRERAMLERMWSEARRNHEHRLFERTCDTVDRETTSTIDFAAWPAIAGDHACSPAKLVSNVLATEWILDVADACALLKRRLSEAERRDERVNAMRDADIKLQRVDPFYATRASSNNVHFLAARQAVSTTPTDYLYGCIREGIPLNAVGAYTYFHASALRKASRYAMDRTLSDERRSALAIAALADEAFALHFLQDAFASGHVAGTWGDASVRKGTHDHYCEHGLSVSTWDNRQAVIMGDAYMRPTDVDRASDAVMASLDDFLHVASGHMTVATTDTSFLPNAFDVCANTLSPKIETDTSMTDNIADILMQTPIPGLADGEGSLPRFRTELGPFMGVSPAVRSEGVSSGFGKAQELAGGVAGLEFAFKVGFGMDGILSEAGDGLVFFAIGTRLDAASSMPYVNDNELIGKSPIISAIPARSAYSLRLRLPFYLVPGDLILAAPLWLVSHDAYETMAILAGNGGLIPWQAGIATPVGRFQFVLGREIGVSLFGYGSQENQAFMRMTTTQGDVTTLVSFTSVNLDLPFLELRTFHSFSMTQSSGFLIQLHLGADIPTSSTMISHPSIPAPDLRTTWRLGLRIAFDWRYYF</sequence>
<evidence type="ECO:0000313" key="2">
    <source>
        <dbReference type="Proteomes" id="UP000184233"/>
    </source>
</evidence>
<evidence type="ECO:0000313" key="1">
    <source>
        <dbReference type="EMBL" id="OJX56733.1"/>
    </source>
</evidence>
<dbReference type="AlphaFoldDB" id="A0A1M3KWJ1"/>
<protein>
    <submittedName>
        <fullName evidence="1">Uncharacterized protein</fullName>
    </submittedName>
</protein>
<proteinExistence type="predicted"/>
<reference evidence="1 2" key="1">
    <citation type="submission" date="2016-09" db="EMBL/GenBank/DDBJ databases">
        <title>Genome-resolved meta-omics ties microbial dynamics to process performance in biotechnology for thiocyanate degradation.</title>
        <authorList>
            <person name="Kantor R.S."/>
            <person name="Huddy R.J."/>
            <person name="Iyer R."/>
            <person name="Thomas B.C."/>
            <person name="Brown C.T."/>
            <person name="Anantharaman K."/>
            <person name="Tringe S."/>
            <person name="Hettich R.L."/>
            <person name="Harrison S.T."/>
            <person name="Banfield J.F."/>
        </authorList>
    </citation>
    <scope>NUCLEOTIDE SEQUENCE [LARGE SCALE GENOMIC DNA]</scope>
    <source>
        <strain evidence="1">59-99</strain>
    </source>
</reference>
<dbReference type="EMBL" id="MKVH01000024">
    <property type="protein sequence ID" value="OJX56733.1"/>
    <property type="molecule type" value="Genomic_DNA"/>
</dbReference>